<feature type="binding site" evidence="8">
    <location>
        <position position="174"/>
    </location>
    <ligand>
        <name>NAD(+)</name>
        <dbReference type="ChEBI" id="CHEBI:57540"/>
    </ligand>
</feature>
<dbReference type="InterPro" id="IPR016064">
    <property type="entry name" value="NAD/diacylglycerol_kinase_sf"/>
</dbReference>
<reference evidence="9 10" key="1">
    <citation type="submission" date="2006-09" db="EMBL/GenBank/DDBJ databases">
        <authorList>
            <person name="Emerson D."/>
            <person name="Ferriera S."/>
            <person name="Johnson J."/>
            <person name="Kravitz S."/>
            <person name="Halpern A."/>
            <person name="Remington K."/>
            <person name="Beeson K."/>
            <person name="Tran B."/>
            <person name="Rogers Y.-H."/>
            <person name="Friedman R."/>
            <person name="Venter J.C."/>
        </authorList>
    </citation>
    <scope>NUCLEOTIDE SEQUENCE [LARGE SCALE GENOMIC DNA]</scope>
    <source>
        <strain evidence="9 10">PV-1</strain>
    </source>
</reference>
<dbReference type="EC" id="2.7.1.23" evidence="8"/>
<gene>
    <name evidence="8" type="primary">nadK</name>
    <name evidence="9" type="ORF">SPV1_05984</name>
</gene>
<organism evidence="9 10">
    <name type="scientific">Mariprofundus ferrooxydans PV-1</name>
    <dbReference type="NCBI Taxonomy" id="314345"/>
    <lineage>
        <taxon>Bacteria</taxon>
        <taxon>Pseudomonadati</taxon>
        <taxon>Pseudomonadota</taxon>
        <taxon>Candidatius Mariprofundia</taxon>
        <taxon>Mariprofundales</taxon>
        <taxon>Mariprofundaceae</taxon>
        <taxon>Mariprofundus</taxon>
    </lineage>
</organism>
<comment type="subcellular location">
    <subcellularLocation>
        <location evidence="8">Cytoplasm</location>
    </subcellularLocation>
</comment>
<accession>Q0EYA5</accession>
<evidence type="ECO:0000256" key="7">
    <source>
        <dbReference type="ARBA" id="ARBA00047925"/>
    </source>
</evidence>
<evidence type="ECO:0000313" key="9">
    <source>
        <dbReference type="EMBL" id="EAU54287.1"/>
    </source>
</evidence>
<dbReference type="InterPro" id="IPR017438">
    <property type="entry name" value="ATP-NAD_kinase_N"/>
</dbReference>
<keyword evidence="8" id="KW-0963">Cytoplasm</keyword>
<dbReference type="Gene3D" id="3.40.50.10330">
    <property type="entry name" value="Probable inorganic polyphosphate/atp-NAD kinase, domain 1"/>
    <property type="match status" value="1"/>
</dbReference>
<dbReference type="GO" id="GO:0006741">
    <property type="term" value="P:NADP+ biosynthetic process"/>
    <property type="evidence" value="ECO:0007669"/>
    <property type="project" value="UniProtKB-UniRule"/>
</dbReference>
<keyword evidence="5 8" id="KW-0521">NADP</keyword>
<keyword evidence="4 8" id="KW-0067">ATP-binding</keyword>
<feature type="binding site" evidence="8">
    <location>
        <position position="182"/>
    </location>
    <ligand>
        <name>NAD(+)</name>
        <dbReference type="ChEBI" id="CHEBI:57540"/>
    </ligand>
</feature>
<dbReference type="InterPro" id="IPR017437">
    <property type="entry name" value="ATP-NAD_kinase_PpnK-typ_C"/>
</dbReference>
<feature type="binding site" evidence="8">
    <location>
        <position position="172"/>
    </location>
    <ligand>
        <name>NAD(+)</name>
        <dbReference type="ChEBI" id="CHEBI:57540"/>
    </ligand>
</feature>
<dbReference type="PANTHER" id="PTHR20275:SF0">
    <property type="entry name" value="NAD KINASE"/>
    <property type="match status" value="1"/>
</dbReference>
<dbReference type="HOGENOM" id="CLU_008831_0_1_0"/>
<dbReference type="PANTHER" id="PTHR20275">
    <property type="entry name" value="NAD KINASE"/>
    <property type="match status" value="1"/>
</dbReference>
<dbReference type="STRING" id="314344.AL013_06345"/>
<dbReference type="GO" id="GO:0005524">
    <property type="term" value="F:ATP binding"/>
    <property type="evidence" value="ECO:0007669"/>
    <property type="project" value="UniProtKB-KW"/>
</dbReference>
<keyword evidence="2 8" id="KW-0547">Nucleotide-binding</keyword>
<feature type="binding site" evidence="8">
    <location>
        <begin position="70"/>
        <end position="71"/>
    </location>
    <ligand>
        <name>NAD(+)</name>
        <dbReference type="ChEBI" id="CHEBI:57540"/>
    </ligand>
</feature>
<dbReference type="GO" id="GO:0005737">
    <property type="term" value="C:cytoplasm"/>
    <property type="evidence" value="ECO:0007669"/>
    <property type="project" value="UniProtKB-SubCell"/>
</dbReference>
<dbReference type="GO" id="GO:0003951">
    <property type="term" value="F:NAD+ kinase activity"/>
    <property type="evidence" value="ECO:0007669"/>
    <property type="project" value="UniProtKB-UniRule"/>
</dbReference>
<keyword evidence="3 8" id="KW-0418">Kinase</keyword>
<dbReference type="FunCoup" id="Q0EYA5">
    <property type="interactions" value="526"/>
</dbReference>
<dbReference type="Gene3D" id="2.60.200.30">
    <property type="entry name" value="Probable inorganic polyphosphate/atp-NAD kinase, domain 2"/>
    <property type="match status" value="1"/>
</dbReference>
<dbReference type="EMBL" id="AATS01000010">
    <property type="protein sequence ID" value="EAU54287.1"/>
    <property type="molecule type" value="Genomic_DNA"/>
</dbReference>
<dbReference type="Pfam" id="PF20143">
    <property type="entry name" value="NAD_kinase_C"/>
    <property type="match status" value="1"/>
</dbReference>
<sequence length="291" mass="32516">MNRIGITVKPNDERACKLMCELHRWLIERQCTVYIDEHLHQCTHCNIASERLPIGEMADKVELMIVLGGDGTLLHAARHFMNSDTPILGINLGRLGFLTDTPVGSMFDVVDDILAGNLKTKRHFSLHAEVWRGDEKRAEGIAMNDVVLERSAHPRLICFEMAVREQFVFRMRADGLILATPAGSTAYALSAGGPIVHPEIQAISVVPVCPHTLSNRPIIVPADDVIQLRLVESQVEAAVNLDGIELLKVEEGDRVVVRKGESISLVYLPHRHYFEVLRSKLNWAGQPEDRE</sequence>
<comment type="function">
    <text evidence="8">Involved in the regulation of the intracellular balance of NAD and NADP, and is a key enzyme in the biosynthesis of NADP. Catalyzes specifically the phosphorylation on 2'-hydroxyl of the adenosine moiety of NAD to yield NADP.</text>
</comment>
<keyword evidence="10" id="KW-1185">Reference proteome</keyword>
<evidence type="ECO:0000313" key="10">
    <source>
        <dbReference type="Proteomes" id="UP000005297"/>
    </source>
</evidence>
<dbReference type="Proteomes" id="UP000005297">
    <property type="component" value="Unassembled WGS sequence"/>
</dbReference>
<dbReference type="InParanoid" id="Q0EYA5"/>
<keyword evidence="6 8" id="KW-0520">NAD</keyword>
<comment type="similarity">
    <text evidence="8">Belongs to the NAD kinase family.</text>
</comment>
<feature type="binding site" evidence="8">
    <location>
        <position position="155"/>
    </location>
    <ligand>
        <name>NAD(+)</name>
        <dbReference type="ChEBI" id="CHEBI:57540"/>
    </ligand>
</feature>
<dbReference type="FunFam" id="2.60.200.30:FF:000009">
    <property type="entry name" value="Poly(P)/ATP NAD kinase"/>
    <property type="match status" value="1"/>
</dbReference>
<feature type="active site" description="Proton acceptor" evidence="8">
    <location>
        <position position="70"/>
    </location>
</feature>
<evidence type="ECO:0000256" key="1">
    <source>
        <dbReference type="ARBA" id="ARBA00022679"/>
    </source>
</evidence>
<evidence type="ECO:0000256" key="5">
    <source>
        <dbReference type="ARBA" id="ARBA00022857"/>
    </source>
</evidence>
<dbReference type="RefSeq" id="WP_009851490.1">
    <property type="nucleotide sequence ID" value="NZ_DS022295.1"/>
</dbReference>
<feature type="binding site" evidence="8">
    <location>
        <begin position="144"/>
        <end position="145"/>
    </location>
    <ligand>
        <name>NAD(+)</name>
        <dbReference type="ChEBI" id="CHEBI:57540"/>
    </ligand>
</feature>
<name>Q0EYA5_9PROT</name>
<dbReference type="Pfam" id="PF01513">
    <property type="entry name" value="NAD_kinase"/>
    <property type="match status" value="1"/>
</dbReference>
<dbReference type="OrthoDB" id="5289685at2"/>
<evidence type="ECO:0000256" key="4">
    <source>
        <dbReference type="ARBA" id="ARBA00022840"/>
    </source>
</evidence>
<dbReference type="GO" id="GO:0046872">
    <property type="term" value="F:metal ion binding"/>
    <property type="evidence" value="ECO:0007669"/>
    <property type="project" value="UniProtKB-UniRule"/>
</dbReference>
<dbReference type="InterPro" id="IPR002504">
    <property type="entry name" value="NADK"/>
</dbReference>
<comment type="caution">
    <text evidence="9">The sequence shown here is derived from an EMBL/GenBank/DDBJ whole genome shotgun (WGS) entry which is preliminary data.</text>
</comment>
<dbReference type="SUPFAM" id="SSF111331">
    <property type="entry name" value="NAD kinase/diacylglycerol kinase-like"/>
    <property type="match status" value="1"/>
</dbReference>
<dbReference type="GO" id="GO:0051287">
    <property type="term" value="F:NAD binding"/>
    <property type="evidence" value="ECO:0007669"/>
    <property type="project" value="UniProtKB-ARBA"/>
</dbReference>
<comment type="caution">
    <text evidence="8">Lacks conserved residue(s) required for the propagation of feature annotation.</text>
</comment>
<keyword evidence="1 8" id="KW-0808">Transferase</keyword>
<evidence type="ECO:0000256" key="2">
    <source>
        <dbReference type="ARBA" id="ARBA00022741"/>
    </source>
</evidence>
<evidence type="ECO:0000256" key="6">
    <source>
        <dbReference type="ARBA" id="ARBA00023027"/>
    </source>
</evidence>
<proteinExistence type="inferred from homology"/>
<feature type="binding site" evidence="8">
    <location>
        <position position="75"/>
    </location>
    <ligand>
        <name>NAD(+)</name>
        <dbReference type="ChEBI" id="CHEBI:57540"/>
    </ligand>
</feature>
<dbReference type="AlphaFoldDB" id="Q0EYA5"/>
<evidence type="ECO:0000256" key="8">
    <source>
        <dbReference type="HAMAP-Rule" id="MF_00361"/>
    </source>
</evidence>
<comment type="cofactor">
    <cofactor evidence="8">
        <name>a divalent metal cation</name>
        <dbReference type="ChEBI" id="CHEBI:60240"/>
    </cofactor>
</comment>
<comment type="catalytic activity">
    <reaction evidence="7 8">
        <text>NAD(+) + ATP = ADP + NADP(+) + H(+)</text>
        <dbReference type="Rhea" id="RHEA:18629"/>
        <dbReference type="ChEBI" id="CHEBI:15378"/>
        <dbReference type="ChEBI" id="CHEBI:30616"/>
        <dbReference type="ChEBI" id="CHEBI:57540"/>
        <dbReference type="ChEBI" id="CHEBI:58349"/>
        <dbReference type="ChEBI" id="CHEBI:456216"/>
        <dbReference type="EC" id="2.7.1.23"/>
    </reaction>
</comment>
<dbReference type="HAMAP" id="MF_00361">
    <property type="entry name" value="NAD_kinase"/>
    <property type="match status" value="1"/>
</dbReference>
<dbReference type="eggNOG" id="COG0061">
    <property type="taxonomic scope" value="Bacteria"/>
</dbReference>
<feature type="binding site" evidence="8">
    <location>
        <begin position="185"/>
        <end position="190"/>
    </location>
    <ligand>
        <name>NAD(+)</name>
        <dbReference type="ChEBI" id="CHEBI:57540"/>
    </ligand>
</feature>
<evidence type="ECO:0000256" key="3">
    <source>
        <dbReference type="ARBA" id="ARBA00022777"/>
    </source>
</evidence>
<protein>
    <recommendedName>
        <fullName evidence="8">NAD kinase</fullName>
        <ecNumber evidence="8">2.7.1.23</ecNumber>
    </recommendedName>
    <alternativeName>
        <fullName evidence="8">ATP-dependent NAD kinase</fullName>
    </alternativeName>
</protein>
<dbReference type="GO" id="GO:0019674">
    <property type="term" value="P:NAD+ metabolic process"/>
    <property type="evidence" value="ECO:0007669"/>
    <property type="project" value="InterPro"/>
</dbReference>